<feature type="signal peptide" evidence="1">
    <location>
        <begin position="1"/>
        <end position="18"/>
    </location>
</feature>
<reference evidence="2" key="2">
    <citation type="journal article" date="2015" name="Fish Shellfish Immunol.">
        <title>Early steps in the European eel (Anguilla anguilla)-Vibrio vulnificus interaction in the gills: Role of the RtxA13 toxin.</title>
        <authorList>
            <person name="Callol A."/>
            <person name="Pajuelo D."/>
            <person name="Ebbesson L."/>
            <person name="Teles M."/>
            <person name="MacKenzie S."/>
            <person name="Amaro C."/>
        </authorList>
    </citation>
    <scope>NUCLEOTIDE SEQUENCE</scope>
</reference>
<proteinExistence type="predicted"/>
<evidence type="ECO:0000313" key="2">
    <source>
        <dbReference type="EMBL" id="JAH62655.1"/>
    </source>
</evidence>
<name>A0A0E9UBR1_ANGAN</name>
<dbReference type="AlphaFoldDB" id="A0A0E9UBR1"/>
<feature type="chain" id="PRO_5002433288" evidence="1">
    <location>
        <begin position="19"/>
        <end position="60"/>
    </location>
</feature>
<accession>A0A0E9UBR1</accession>
<evidence type="ECO:0000256" key="1">
    <source>
        <dbReference type="SAM" id="SignalP"/>
    </source>
</evidence>
<organism evidence="2">
    <name type="scientific">Anguilla anguilla</name>
    <name type="common">European freshwater eel</name>
    <name type="synonym">Muraena anguilla</name>
    <dbReference type="NCBI Taxonomy" id="7936"/>
    <lineage>
        <taxon>Eukaryota</taxon>
        <taxon>Metazoa</taxon>
        <taxon>Chordata</taxon>
        <taxon>Craniata</taxon>
        <taxon>Vertebrata</taxon>
        <taxon>Euteleostomi</taxon>
        <taxon>Actinopterygii</taxon>
        <taxon>Neopterygii</taxon>
        <taxon>Teleostei</taxon>
        <taxon>Anguilliformes</taxon>
        <taxon>Anguillidae</taxon>
        <taxon>Anguilla</taxon>
    </lineage>
</organism>
<sequence>MVKFFSFVPIILPVLSLGGKSHFFPLPLVIQFNIRQRHEDKVYKMIAIHSRKAFLCLLAD</sequence>
<dbReference type="EMBL" id="GBXM01045922">
    <property type="protein sequence ID" value="JAH62655.1"/>
    <property type="molecule type" value="Transcribed_RNA"/>
</dbReference>
<keyword evidence="1" id="KW-0732">Signal</keyword>
<protein>
    <submittedName>
        <fullName evidence="2">Uncharacterized protein</fullName>
    </submittedName>
</protein>
<reference evidence="2" key="1">
    <citation type="submission" date="2014-11" db="EMBL/GenBank/DDBJ databases">
        <authorList>
            <person name="Amaro Gonzalez C."/>
        </authorList>
    </citation>
    <scope>NUCLEOTIDE SEQUENCE</scope>
</reference>